<protein>
    <submittedName>
        <fullName evidence="1">Uncharacterized protein</fullName>
    </submittedName>
</protein>
<keyword evidence="2" id="KW-1185">Reference proteome</keyword>
<evidence type="ECO:0000313" key="1">
    <source>
        <dbReference type="EMBL" id="SFK11646.1"/>
    </source>
</evidence>
<proteinExistence type="predicted"/>
<reference evidence="1 2" key="1">
    <citation type="submission" date="2016-10" db="EMBL/GenBank/DDBJ databases">
        <authorList>
            <person name="Varghese N."/>
            <person name="Submissions S."/>
        </authorList>
    </citation>
    <scope>NUCLEOTIDE SEQUENCE [LARGE SCALE GENOMIC DNA]</scope>
    <source>
        <strain evidence="1 2">DSM 21822</strain>
    </source>
</reference>
<sequence>MASPIGGEHWLTRRLEQQHGLIHTGLWTVVKPVRHFVRRMMAYDVPEKGALYGVWSIQSLWAPLFPTELEDTIGFSTSLPQGEAILISPELMPPPIGYEAFQEHIETAVLPFLRSVDSLERFYRVAARQANPVTPHSNFCLELAMGNFDGASKLMARQRNDWFQKQDDYFDEDEFEQIRQLCHLLDDANYGAIARTLHEWEALTAEHSNLEKIWEPSPFPFEPGYDDWLRRSRGKPG</sequence>
<gene>
    <name evidence="1" type="ORF">SAMN04488498_102532</name>
</gene>
<dbReference type="EMBL" id="FOSL01000002">
    <property type="protein sequence ID" value="SFK11646.1"/>
    <property type="molecule type" value="Genomic_DNA"/>
</dbReference>
<dbReference type="RefSeq" id="WP_149759221.1">
    <property type="nucleotide sequence ID" value="NZ_BSPE01000028.1"/>
</dbReference>
<evidence type="ECO:0000313" key="2">
    <source>
        <dbReference type="Proteomes" id="UP000323300"/>
    </source>
</evidence>
<organism evidence="1 2">
    <name type="scientific">Neomesorhizobium albiziae</name>
    <dbReference type="NCBI Taxonomy" id="335020"/>
    <lineage>
        <taxon>Bacteria</taxon>
        <taxon>Pseudomonadati</taxon>
        <taxon>Pseudomonadota</taxon>
        <taxon>Alphaproteobacteria</taxon>
        <taxon>Hyphomicrobiales</taxon>
        <taxon>Phyllobacteriaceae</taxon>
        <taxon>Neomesorhizobium</taxon>
    </lineage>
</organism>
<dbReference type="AlphaFoldDB" id="A0A1I3WYD1"/>
<name>A0A1I3WYD1_9HYPH</name>
<dbReference type="OrthoDB" id="8146150at2"/>
<dbReference type="Proteomes" id="UP000323300">
    <property type="component" value="Unassembled WGS sequence"/>
</dbReference>
<accession>A0A1I3WYD1</accession>